<evidence type="ECO:0000256" key="6">
    <source>
        <dbReference type="ARBA" id="ARBA00026072"/>
    </source>
</evidence>
<dbReference type="PROSITE" id="PS00588">
    <property type="entry name" value="FLAGELLA_BB_ROD"/>
    <property type="match status" value="1"/>
</dbReference>
<gene>
    <name evidence="9" type="ORF">ROR02_04300</name>
</gene>
<evidence type="ECO:0000313" key="9">
    <source>
        <dbReference type="EMBL" id="GEO80299.1"/>
    </source>
</evidence>
<dbReference type="GO" id="GO:0071973">
    <property type="term" value="P:bacterial-type flagellum-dependent cell motility"/>
    <property type="evidence" value="ECO:0007669"/>
    <property type="project" value="InterPro"/>
</dbReference>
<comment type="function">
    <text evidence="5 7">Structural component of flagellum, the bacterial motility apparatus. Part of the rod structure of flagellar basal body.</text>
</comment>
<accession>A0A512H4A5</accession>
<comment type="subcellular location">
    <subcellularLocation>
        <location evidence="1 7">Bacterial flagellum basal body</location>
    </subcellularLocation>
</comment>
<keyword evidence="9" id="KW-0282">Flagellum</keyword>
<evidence type="ECO:0000313" key="10">
    <source>
        <dbReference type="Proteomes" id="UP000321567"/>
    </source>
</evidence>
<evidence type="ECO:0000256" key="7">
    <source>
        <dbReference type="PIRNR" id="PIRNR002889"/>
    </source>
</evidence>
<keyword evidence="9" id="KW-0966">Cell projection</keyword>
<evidence type="ECO:0000256" key="1">
    <source>
        <dbReference type="ARBA" id="ARBA00004117"/>
    </source>
</evidence>
<evidence type="ECO:0000256" key="2">
    <source>
        <dbReference type="ARBA" id="ARBA00009677"/>
    </source>
</evidence>
<sequence>MDLTKLAIFQMARARMDWAAERQRILSENVANADTPGYHSHDLKELDFGNLAKSASNRVQMVRTNAMHQQSGVPDPGAYREVTDRYPYESSADGNEVILEEQMSRLSDTRNQYKTALELVRKHMTLIKLASRSGR</sequence>
<keyword evidence="10" id="KW-1185">Reference proteome</keyword>
<dbReference type="InterPro" id="IPR006300">
    <property type="entry name" value="FlgB"/>
</dbReference>
<organism evidence="9 10">
    <name type="scientific">Pararhodospirillum oryzae</name>
    <dbReference type="NCBI Taxonomy" id="478448"/>
    <lineage>
        <taxon>Bacteria</taxon>
        <taxon>Pseudomonadati</taxon>
        <taxon>Pseudomonadota</taxon>
        <taxon>Alphaproteobacteria</taxon>
        <taxon>Rhodospirillales</taxon>
        <taxon>Rhodospirillaceae</taxon>
        <taxon>Pararhodospirillum</taxon>
    </lineage>
</organism>
<comment type="caution">
    <text evidence="9">The sequence shown here is derived from an EMBL/GenBank/DDBJ whole genome shotgun (WGS) entry which is preliminary data.</text>
</comment>
<proteinExistence type="inferred from homology"/>
<keyword evidence="4 7" id="KW-0975">Bacterial flagellum</keyword>
<protein>
    <recommendedName>
        <fullName evidence="3 7">Flagellar basal body rod protein FlgB</fullName>
    </recommendedName>
</protein>
<keyword evidence="9" id="KW-0969">Cilium</keyword>
<name>A0A512H4A5_9PROT</name>
<feature type="domain" description="Flagellar basal body rod protein N-terminal" evidence="8">
    <location>
        <begin position="16"/>
        <end position="38"/>
    </location>
</feature>
<dbReference type="AlphaFoldDB" id="A0A512H4A5"/>
<dbReference type="InterPro" id="IPR019776">
    <property type="entry name" value="Flagellar_basal_body_rod_CS"/>
</dbReference>
<dbReference type="Proteomes" id="UP000321567">
    <property type="component" value="Unassembled WGS sequence"/>
</dbReference>
<dbReference type="NCBIfam" id="TIGR01396">
    <property type="entry name" value="FlgB"/>
    <property type="match status" value="1"/>
</dbReference>
<dbReference type="EMBL" id="BJZO01000007">
    <property type="protein sequence ID" value="GEO80299.1"/>
    <property type="molecule type" value="Genomic_DNA"/>
</dbReference>
<dbReference type="RefSeq" id="WP_147162363.1">
    <property type="nucleotide sequence ID" value="NZ_BJZO01000007.1"/>
</dbReference>
<evidence type="ECO:0000256" key="3">
    <source>
        <dbReference type="ARBA" id="ARBA00014376"/>
    </source>
</evidence>
<evidence type="ECO:0000256" key="5">
    <source>
        <dbReference type="ARBA" id="ARBA00024934"/>
    </source>
</evidence>
<comment type="subunit">
    <text evidence="6">The basal body constitutes a major portion of the flagellar organelle and consists of a number of rings mounted on a central rod. In Gram-negative bacteria, at least four rings, L, P, S and M are present, whereas Gram-positive bacteria lack the L and P rings. The rod consists of about 26 subunits of FlgG in the distal portion, and FlgB, FlgC and FlgF build up the proximal portion of the rod with about 6 subunits each. Rod assembly occurs by export via the flagellum-specific pathway of its constituent proteins and by their incorporation into the rod structure in the probable order of FlgB, FlgC, FlgF and FlgG. Another protein, FliE, also assembles onto the stable rod structure.</text>
</comment>
<dbReference type="OrthoDB" id="9788334at2"/>
<dbReference type="InterPro" id="IPR001444">
    <property type="entry name" value="Flag_bb_rod_N"/>
</dbReference>
<evidence type="ECO:0000256" key="4">
    <source>
        <dbReference type="ARBA" id="ARBA00023143"/>
    </source>
</evidence>
<dbReference type="Pfam" id="PF00460">
    <property type="entry name" value="Flg_bb_rod"/>
    <property type="match status" value="1"/>
</dbReference>
<dbReference type="GO" id="GO:0030694">
    <property type="term" value="C:bacterial-type flagellum basal body, rod"/>
    <property type="evidence" value="ECO:0007669"/>
    <property type="project" value="InterPro"/>
</dbReference>
<reference evidence="9 10" key="1">
    <citation type="submission" date="2019-07" db="EMBL/GenBank/DDBJ databases">
        <title>Whole genome shotgun sequence of Rhodospirillum oryzae NBRC 107573.</title>
        <authorList>
            <person name="Hosoyama A."/>
            <person name="Uohara A."/>
            <person name="Ohji S."/>
            <person name="Ichikawa N."/>
        </authorList>
    </citation>
    <scope>NUCLEOTIDE SEQUENCE [LARGE SCALE GENOMIC DNA]</scope>
    <source>
        <strain evidence="9 10">NBRC 107573</strain>
    </source>
</reference>
<comment type="similarity">
    <text evidence="2 7">Belongs to the flagella basal body rod proteins family.</text>
</comment>
<dbReference type="PIRSF" id="PIRSF002889">
    <property type="entry name" value="Rod_FlgB"/>
    <property type="match status" value="1"/>
</dbReference>
<evidence type="ECO:0000259" key="8">
    <source>
        <dbReference type="Pfam" id="PF00460"/>
    </source>
</evidence>